<accession>A0A2S5TCN1</accession>
<evidence type="ECO:0000259" key="9">
    <source>
        <dbReference type="Pfam" id="PF25919"/>
    </source>
</evidence>
<dbReference type="Pfam" id="PF19335">
    <property type="entry name" value="HMBD"/>
    <property type="match status" value="2"/>
</dbReference>
<evidence type="ECO:0000256" key="5">
    <source>
        <dbReference type="SAM" id="MobiDB-lite"/>
    </source>
</evidence>
<evidence type="ECO:0000313" key="12">
    <source>
        <dbReference type="EMBL" id="PPE72759.1"/>
    </source>
</evidence>
<dbReference type="GO" id="GO:0046914">
    <property type="term" value="F:transition metal ion binding"/>
    <property type="evidence" value="ECO:0007669"/>
    <property type="project" value="TreeGrafter"/>
</dbReference>
<reference evidence="12 13" key="1">
    <citation type="submission" date="2018-02" db="EMBL/GenBank/DDBJ databases">
        <title>Genome sequencing of Solimonas sp. HR-BB.</title>
        <authorList>
            <person name="Lee Y."/>
            <person name="Jeon C.O."/>
        </authorList>
    </citation>
    <scope>NUCLEOTIDE SEQUENCE [LARGE SCALE GENOMIC DNA]</scope>
    <source>
        <strain evidence="12 13">HR-BB</strain>
    </source>
</reference>
<dbReference type="Pfam" id="PF25975">
    <property type="entry name" value="CzcB_C"/>
    <property type="match status" value="1"/>
</dbReference>
<evidence type="ECO:0000259" key="8">
    <source>
        <dbReference type="Pfam" id="PF25869"/>
    </source>
</evidence>
<keyword evidence="3" id="KW-0732">Signal</keyword>
<dbReference type="Proteomes" id="UP000238220">
    <property type="component" value="Unassembled WGS sequence"/>
</dbReference>
<sequence length="503" mass="54579">MLAAAPWSCRWRAWTCSPTSPCTPSNSAISVPSRTPRVLETPTMNKKILIALTLVLAAAAGFGWWYAREGEGHRHELVKKVDAQGQAYWTCPMHPQVRQDHPGNCPICGMKLVKREDQPTATLAKSSATERQVLYWYDPMKPEVHFDKPGKSPFMDMDLLPKYAEETAMPDGAGVTIEIDPRMAQNLGMRTAPVERGTFWQRIDAVGSVAVDERRIVSVEARAAGWVEHLEVRAVGDTVRRGQVVAGVYAPDLLAAQEELALARKLGDPTLIDAARTRLKLLGVGGGSGGPQRQVGIVAPQGGVVIELMVREGGQVTPGMPLMRLADLSSIWILVEVPETQAGWVAVGKPAEARLKSQPERVFEGTVDYVYPMLDTQTRTLKVRLVFDNPDLALKPGMFADVTLFGGAKRDVVMVPSEAVIRTGDRSVVLVAEAAGRYRPVHVELGPERQDQTVILSGLSEGQQVVVSGQFLLDSEASLRGAYQRMGGPASTDKAAMAPEPAP</sequence>
<dbReference type="SUPFAM" id="SSF111369">
    <property type="entry name" value="HlyD-like secretion proteins"/>
    <property type="match status" value="1"/>
</dbReference>
<dbReference type="Gene3D" id="6.10.140.730">
    <property type="match status" value="1"/>
</dbReference>
<feature type="domain" description="CusB-like beta-barrel" evidence="10">
    <location>
        <begin position="330"/>
        <end position="404"/>
    </location>
</feature>
<dbReference type="Gene3D" id="2.40.30.170">
    <property type="match status" value="1"/>
</dbReference>
<dbReference type="GO" id="GO:0030288">
    <property type="term" value="C:outer membrane-bounded periplasmic space"/>
    <property type="evidence" value="ECO:0007669"/>
    <property type="project" value="TreeGrafter"/>
</dbReference>
<evidence type="ECO:0000259" key="10">
    <source>
        <dbReference type="Pfam" id="PF25954"/>
    </source>
</evidence>
<proteinExistence type="inferred from homology"/>
<dbReference type="Pfam" id="PF25954">
    <property type="entry name" value="Beta-barrel_RND_2"/>
    <property type="match status" value="1"/>
</dbReference>
<keyword evidence="6" id="KW-0812">Transmembrane</keyword>
<dbReference type="OrthoDB" id="9806939at2"/>
<organism evidence="12 13">
    <name type="scientific">Solimonas fluminis</name>
    <dbReference type="NCBI Taxonomy" id="2086571"/>
    <lineage>
        <taxon>Bacteria</taxon>
        <taxon>Pseudomonadati</taxon>
        <taxon>Pseudomonadota</taxon>
        <taxon>Gammaproteobacteria</taxon>
        <taxon>Nevskiales</taxon>
        <taxon>Nevskiaceae</taxon>
        <taxon>Solimonas</taxon>
    </lineage>
</organism>
<dbReference type="InterPro" id="IPR051909">
    <property type="entry name" value="MFP_Cation_Efflux"/>
</dbReference>
<evidence type="ECO:0000256" key="3">
    <source>
        <dbReference type="ARBA" id="ARBA00022729"/>
    </source>
</evidence>
<dbReference type="GO" id="GO:0016020">
    <property type="term" value="C:membrane"/>
    <property type="evidence" value="ECO:0007669"/>
    <property type="project" value="InterPro"/>
</dbReference>
<dbReference type="Gene3D" id="2.40.420.20">
    <property type="match status" value="1"/>
</dbReference>
<comment type="similarity">
    <text evidence="1">Belongs to the membrane fusion protein (MFP) (TC 8.A.1) family.</text>
</comment>
<gene>
    <name evidence="12" type="ORF">C3942_17070</name>
</gene>
<dbReference type="Pfam" id="PF25919">
    <property type="entry name" value="BSH_CusB"/>
    <property type="match status" value="1"/>
</dbReference>
<dbReference type="Pfam" id="PF25869">
    <property type="entry name" value="3HB_CusB"/>
    <property type="match status" value="1"/>
</dbReference>
<name>A0A2S5TCN1_9GAMM</name>
<dbReference type="GO" id="GO:0015679">
    <property type="term" value="P:plasma membrane copper ion transport"/>
    <property type="evidence" value="ECO:0007669"/>
    <property type="project" value="TreeGrafter"/>
</dbReference>
<keyword evidence="6" id="KW-0472">Membrane</keyword>
<feature type="domain" description="CzcB-like C-terminal circularly permuted SH3-like" evidence="11">
    <location>
        <begin position="413"/>
        <end position="473"/>
    </location>
</feature>
<protein>
    <submittedName>
        <fullName evidence="12">Efflux RND transporter periplasmic adaptor subunit</fullName>
    </submittedName>
</protein>
<evidence type="ECO:0000259" key="7">
    <source>
        <dbReference type="Pfam" id="PF19335"/>
    </source>
</evidence>
<dbReference type="InterPro" id="IPR058792">
    <property type="entry name" value="Beta-barrel_RND_2"/>
</dbReference>
<dbReference type="InterPro" id="IPR058649">
    <property type="entry name" value="CzcB_C"/>
</dbReference>
<dbReference type="PANTHER" id="PTHR30097:SF15">
    <property type="entry name" value="CATION EFFLUX SYSTEM PROTEIN CUSB"/>
    <property type="match status" value="1"/>
</dbReference>
<dbReference type="InterPro" id="IPR058791">
    <property type="entry name" value="3HB_CusB"/>
</dbReference>
<evidence type="ECO:0000313" key="13">
    <source>
        <dbReference type="Proteomes" id="UP000238220"/>
    </source>
</evidence>
<dbReference type="PANTHER" id="PTHR30097">
    <property type="entry name" value="CATION EFFLUX SYSTEM PROTEIN CUSB"/>
    <property type="match status" value="1"/>
</dbReference>
<dbReference type="EMBL" id="PSNW01000010">
    <property type="protein sequence ID" value="PPE72759.1"/>
    <property type="molecule type" value="Genomic_DNA"/>
</dbReference>
<feature type="domain" description="CusB-like barrel-sandwich hybrid" evidence="9">
    <location>
        <begin position="217"/>
        <end position="326"/>
    </location>
</feature>
<dbReference type="NCBIfam" id="TIGR01730">
    <property type="entry name" value="RND_mfp"/>
    <property type="match status" value="1"/>
</dbReference>
<keyword evidence="2" id="KW-0813">Transport</keyword>
<feature type="domain" description="CusB-like three alpha-helical bundle" evidence="8">
    <location>
        <begin position="252"/>
        <end position="284"/>
    </location>
</feature>
<dbReference type="InterPro" id="IPR058790">
    <property type="entry name" value="BSH_CusB"/>
</dbReference>
<feature type="domain" description="Heavy metal binding" evidence="7">
    <location>
        <begin position="135"/>
        <end position="162"/>
    </location>
</feature>
<keyword evidence="13" id="KW-1185">Reference proteome</keyword>
<dbReference type="FunFam" id="2.40.30.170:FF:000010">
    <property type="entry name" value="Efflux RND transporter periplasmic adaptor subunit"/>
    <property type="match status" value="1"/>
</dbReference>
<evidence type="ECO:0000259" key="11">
    <source>
        <dbReference type="Pfam" id="PF25975"/>
    </source>
</evidence>
<dbReference type="GO" id="GO:0022857">
    <property type="term" value="F:transmembrane transporter activity"/>
    <property type="evidence" value="ECO:0007669"/>
    <property type="project" value="InterPro"/>
</dbReference>
<dbReference type="InterPro" id="IPR006143">
    <property type="entry name" value="RND_pump_MFP"/>
</dbReference>
<feature type="domain" description="Heavy metal binding" evidence="7">
    <location>
        <begin position="88"/>
        <end position="114"/>
    </location>
</feature>
<evidence type="ECO:0000256" key="4">
    <source>
        <dbReference type="ARBA" id="ARBA00023065"/>
    </source>
</evidence>
<feature type="region of interest" description="Disordered" evidence="5">
    <location>
        <begin position="484"/>
        <end position="503"/>
    </location>
</feature>
<evidence type="ECO:0000256" key="6">
    <source>
        <dbReference type="SAM" id="Phobius"/>
    </source>
</evidence>
<dbReference type="GO" id="GO:0060003">
    <property type="term" value="P:copper ion export"/>
    <property type="evidence" value="ECO:0007669"/>
    <property type="project" value="TreeGrafter"/>
</dbReference>
<evidence type="ECO:0000256" key="2">
    <source>
        <dbReference type="ARBA" id="ARBA00022448"/>
    </source>
</evidence>
<feature type="transmembrane region" description="Helical" evidence="6">
    <location>
        <begin position="48"/>
        <end position="67"/>
    </location>
</feature>
<dbReference type="FunFam" id="2.40.420.20:FF:000003">
    <property type="entry name" value="Cation efflux system protein cusB"/>
    <property type="match status" value="1"/>
</dbReference>
<evidence type="ECO:0000256" key="1">
    <source>
        <dbReference type="ARBA" id="ARBA00009477"/>
    </source>
</evidence>
<dbReference type="InterPro" id="IPR045800">
    <property type="entry name" value="HMBD"/>
</dbReference>
<keyword evidence="4" id="KW-0406">Ion transport</keyword>
<comment type="caution">
    <text evidence="12">The sequence shown here is derived from an EMBL/GenBank/DDBJ whole genome shotgun (WGS) entry which is preliminary data.</text>
</comment>
<keyword evidence="6" id="KW-1133">Transmembrane helix</keyword>
<dbReference type="AlphaFoldDB" id="A0A2S5TCN1"/>